<gene>
    <name evidence="2" type="ORF">THAPSDRAFT_25637</name>
</gene>
<dbReference type="PaxDb" id="35128-Thaps25637"/>
<dbReference type="AlphaFoldDB" id="B8CEV0"/>
<evidence type="ECO:0000256" key="1">
    <source>
        <dbReference type="SAM" id="MobiDB-lite"/>
    </source>
</evidence>
<accession>B8CEV0</accession>
<feature type="region of interest" description="Disordered" evidence="1">
    <location>
        <begin position="1"/>
        <end position="23"/>
    </location>
</feature>
<organism evidence="2 3">
    <name type="scientific">Thalassiosira pseudonana</name>
    <name type="common">Marine diatom</name>
    <name type="synonym">Cyclotella nana</name>
    <dbReference type="NCBI Taxonomy" id="35128"/>
    <lineage>
        <taxon>Eukaryota</taxon>
        <taxon>Sar</taxon>
        <taxon>Stramenopiles</taxon>
        <taxon>Ochrophyta</taxon>
        <taxon>Bacillariophyta</taxon>
        <taxon>Coscinodiscophyceae</taxon>
        <taxon>Thalassiosirophycidae</taxon>
        <taxon>Thalassiosirales</taxon>
        <taxon>Thalassiosiraceae</taxon>
        <taxon>Thalassiosira</taxon>
    </lineage>
</organism>
<evidence type="ECO:0000313" key="3">
    <source>
        <dbReference type="Proteomes" id="UP000001449"/>
    </source>
</evidence>
<keyword evidence="3" id="KW-1185">Reference proteome</keyword>
<dbReference type="EMBL" id="CM000652">
    <property type="protein sequence ID" value="EED87966.1"/>
    <property type="molecule type" value="Genomic_DNA"/>
</dbReference>
<evidence type="ECO:0000313" key="2">
    <source>
        <dbReference type="EMBL" id="EED87966.1"/>
    </source>
</evidence>
<proteinExistence type="predicted"/>
<reference evidence="2 3" key="1">
    <citation type="journal article" date="2004" name="Science">
        <title>The genome of the diatom Thalassiosira pseudonana: ecology, evolution, and metabolism.</title>
        <authorList>
            <person name="Armbrust E.V."/>
            <person name="Berges J.A."/>
            <person name="Bowler C."/>
            <person name="Green B.R."/>
            <person name="Martinez D."/>
            <person name="Putnam N.H."/>
            <person name="Zhou S."/>
            <person name="Allen A.E."/>
            <person name="Apt K.E."/>
            <person name="Bechner M."/>
            <person name="Brzezinski M.A."/>
            <person name="Chaal B.K."/>
            <person name="Chiovitti A."/>
            <person name="Davis A.K."/>
            <person name="Demarest M.S."/>
            <person name="Detter J.C."/>
            <person name="Glavina T."/>
            <person name="Goodstein D."/>
            <person name="Hadi M.Z."/>
            <person name="Hellsten U."/>
            <person name="Hildebrand M."/>
            <person name="Jenkins B.D."/>
            <person name="Jurka J."/>
            <person name="Kapitonov V.V."/>
            <person name="Kroger N."/>
            <person name="Lau W.W."/>
            <person name="Lane T.W."/>
            <person name="Larimer F.W."/>
            <person name="Lippmeier J.C."/>
            <person name="Lucas S."/>
            <person name="Medina M."/>
            <person name="Montsant A."/>
            <person name="Obornik M."/>
            <person name="Parker M.S."/>
            <person name="Palenik B."/>
            <person name="Pazour G.J."/>
            <person name="Richardson P.M."/>
            <person name="Rynearson T.A."/>
            <person name="Saito M.A."/>
            <person name="Schwartz D.C."/>
            <person name="Thamatrakoln K."/>
            <person name="Valentin K."/>
            <person name="Vardi A."/>
            <person name="Wilkerson F.P."/>
            <person name="Rokhsar D.S."/>
        </authorList>
    </citation>
    <scope>NUCLEOTIDE SEQUENCE [LARGE SCALE GENOMIC DNA]</scope>
    <source>
        <strain evidence="2 3">CCMP1335</strain>
    </source>
</reference>
<dbReference type="KEGG" id="tps:THAPSDRAFT_25637"/>
<reference evidence="2 3" key="2">
    <citation type="journal article" date="2008" name="Nature">
        <title>The Phaeodactylum genome reveals the evolutionary history of diatom genomes.</title>
        <authorList>
            <person name="Bowler C."/>
            <person name="Allen A.E."/>
            <person name="Badger J.H."/>
            <person name="Grimwood J."/>
            <person name="Jabbari K."/>
            <person name="Kuo A."/>
            <person name="Maheswari U."/>
            <person name="Martens C."/>
            <person name="Maumus F."/>
            <person name="Otillar R.P."/>
            <person name="Rayko E."/>
            <person name="Salamov A."/>
            <person name="Vandepoele K."/>
            <person name="Beszteri B."/>
            <person name="Gruber A."/>
            <person name="Heijde M."/>
            <person name="Katinka M."/>
            <person name="Mock T."/>
            <person name="Valentin K."/>
            <person name="Verret F."/>
            <person name="Berges J.A."/>
            <person name="Brownlee C."/>
            <person name="Cadoret J.P."/>
            <person name="Chiovitti A."/>
            <person name="Choi C.J."/>
            <person name="Coesel S."/>
            <person name="De Martino A."/>
            <person name="Detter J.C."/>
            <person name="Durkin C."/>
            <person name="Falciatore A."/>
            <person name="Fournet J."/>
            <person name="Haruta M."/>
            <person name="Huysman M.J."/>
            <person name="Jenkins B.D."/>
            <person name="Jiroutova K."/>
            <person name="Jorgensen R.E."/>
            <person name="Joubert Y."/>
            <person name="Kaplan A."/>
            <person name="Kroger N."/>
            <person name="Kroth P.G."/>
            <person name="La Roche J."/>
            <person name="Lindquist E."/>
            <person name="Lommer M."/>
            <person name="Martin-Jezequel V."/>
            <person name="Lopez P.J."/>
            <person name="Lucas S."/>
            <person name="Mangogna M."/>
            <person name="McGinnis K."/>
            <person name="Medlin L.K."/>
            <person name="Montsant A."/>
            <person name="Oudot-Le Secq M.P."/>
            <person name="Napoli C."/>
            <person name="Obornik M."/>
            <person name="Parker M.S."/>
            <person name="Petit J.L."/>
            <person name="Porcel B.M."/>
            <person name="Poulsen N."/>
            <person name="Robison M."/>
            <person name="Rychlewski L."/>
            <person name="Rynearson T.A."/>
            <person name="Schmutz J."/>
            <person name="Shapiro H."/>
            <person name="Siaut M."/>
            <person name="Stanley M."/>
            <person name="Sussman M.R."/>
            <person name="Taylor A.R."/>
            <person name="Vardi A."/>
            <person name="von Dassow P."/>
            <person name="Vyverman W."/>
            <person name="Willis A."/>
            <person name="Wyrwicz L.S."/>
            <person name="Rokhsar D.S."/>
            <person name="Weissenbach J."/>
            <person name="Armbrust E.V."/>
            <person name="Green B.R."/>
            <person name="Van de Peer Y."/>
            <person name="Grigoriev I.V."/>
        </authorList>
    </citation>
    <scope>NUCLEOTIDE SEQUENCE [LARGE SCALE GENOMIC DNA]</scope>
    <source>
        <strain evidence="2 3">CCMP1335</strain>
    </source>
</reference>
<dbReference type="InParanoid" id="B8CEV0"/>
<name>B8CEV0_THAPS</name>
<protein>
    <submittedName>
        <fullName evidence="2">Uncharacterized protein</fullName>
    </submittedName>
</protein>
<dbReference type="GeneID" id="7443374"/>
<sequence length="104" mass="9859">MTTPPTSESIERDREGAAGASQNVADVITTITETARGVGDIANTMASSTTTGASGGGEAIDSACGVADALSSRVGAAASSPAADAGIGDVDCGGCDCGCNCVIS</sequence>
<dbReference type="RefSeq" id="XP_002294606.1">
    <property type="nucleotide sequence ID" value="XM_002294570.1"/>
</dbReference>
<dbReference type="Proteomes" id="UP000001449">
    <property type="component" value="Chromosome 20"/>
</dbReference>
<dbReference type="HOGENOM" id="CLU_2255597_0_0_1"/>